<sequence>MEYLMQPIGRSALLEEVGESLVPAPAPANVGMVVEQEVAEQQRPDEDWCCNTEQNPSPKSHQCIEKAVRCYADNPGENVIIPVLGTSFDSFGKAYNLYNLYSCEKGFDIRYGKSRLNVERTKCMQE</sequence>
<organism evidence="1">
    <name type="scientific">Aegilops tauschii</name>
    <name type="common">Tausch's goatgrass</name>
    <name type="synonym">Aegilops squarrosa</name>
    <dbReference type="NCBI Taxonomy" id="37682"/>
    <lineage>
        <taxon>Eukaryota</taxon>
        <taxon>Viridiplantae</taxon>
        <taxon>Streptophyta</taxon>
        <taxon>Embryophyta</taxon>
        <taxon>Tracheophyta</taxon>
        <taxon>Spermatophyta</taxon>
        <taxon>Magnoliopsida</taxon>
        <taxon>Liliopsida</taxon>
        <taxon>Poales</taxon>
        <taxon>Poaceae</taxon>
        <taxon>BOP clade</taxon>
        <taxon>Pooideae</taxon>
        <taxon>Triticodae</taxon>
        <taxon>Triticeae</taxon>
        <taxon>Triticinae</taxon>
        <taxon>Aegilops</taxon>
    </lineage>
</organism>
<accession>M8CKV6</accession>
<dbReference type="EnsemblPlants" id="EMT28027">
    <property type="protein sequence ID" value="EMT28027"/>
    <property type="gene ID" value="F775_09036"/>
</dbReference>
<proteinExistence type="predicted"/>
<name>M8CKV6_AEGTA</name>
<dbReference type="PANTHER" id="PTHR47482:SF5">
    <property type="entry name" value="FAR1 DOMAIN-CONTAINING PROTEIN"/>
    <property type="match status" value="1"/>
</dbReference>
<evidence type="ECO:0000313" key="1">
    <source>
        <dbReference type="EnsemblPlants" id="EMT28027"/>
    </source>
</evidence>
<protein>
    <submittedName>
        <fullName evidence="1">Uncharacterized protein</fullName>
    </submittedName>
</protein>
<dbReference type="AlphaFoldDB" id="M8CKV6"/>
<dbReference type="PANTHER" id="PTHR47482">
    <property type="entry name" value="OS11G0632001 PROTEIN"/>
    <property type="match status" value="1"/>
</dbReference>
<reference evidence="1" key="1">
    <citation type="submission" date="2015-06" db="UniProtKB">
        <authorList>
            <consortium name="EnsemblPlants"/>
        </authorList>
    </citation>
    <scope>IDENTIFICATION</scope>
</reference>